<protein>
    <submittedName>
        <fullName evidence="1">Uncharacterized protein</fullName>
    </submittedName>
</protein>
<dbReference type="EMBL" id="BGZK01000119">
    <property type="protein sequence ID" value="GBP20558.1"/>
    <property type="molecule type" value="Genomic_DNA"/>
</dbReference>
<accession>A0A4C1U2S7</accession>
<dbReference type="Proteomes" id="UP000299102">
    <property type="component" value="Unassembled WGS sequence"/>
</dbReference>
<comment type="caution">
    <text evidence="1">The sequence shown here is derived from an EMBL/GenBank/DDBJ whole genome shotgun (WGS) entry which is preliminary data.</text>
</comment>
<gene>
    <name evidence="1" type="ORF">EVAR_78937_1</name>
</gene>
<organism evidence="1 2">
    <name type="scientific">Eumeta variegata</name>
    <name type="common">Bagworm moth</name>
    <name type="synonym">Eumeta japonica</name>
    <dbReference type="NCBI Taxonomy" id="151549"/>
    <lineage>
        <taxon>Eukaryota</taxon>
        <taxon>Metazoa</taxon>
        <taxon>Ecdysozoa</taxon>
        <taxon>Arthropoda</taxon>
        <taxon>Hexapoda</taxon>
        <taxon>Insecta</taxon>
        <taxon>Pterygota</taxon>
        <taxon>Neoptera</taxon>
        <taxon>Endopterygota</taxon>
        <taxon>Lepidoptera</taxon>
        <taxon>Glossata</taxon>
        <taxon>Ditrysia</taxon>
        <taxon>Tineoidea</taxon>
        <taxon>Psychidae</taxon>
        <taxon>Oiketicinae</taxon>
        <taxon>Eumeta</taxon>
    </lineage>
</organism>
<dbReference type="AlphaFoldDB" id="A0A4C1U2S7"/>
<evidence type="ECO:0000313" key="1">
    <source>
        <dbReference type="EMBL" id="GBP20558.1"/>
    </source>
</evidence>
<sequence>MKELYNFSQLEFFKCVPRNDCVSRYVFVRAIQALPTHQGAAKGLFTHARGGRALTTRQRSVVLPFTRCTSTALELLTAVLIDEVENGRLASSMRPGATC</sequence>
<name>A0A4C1U2S7_EUMVA</name>
<proteinExistence type="predicted"/>
<keyword evidence="2" id="KW-1185">Reference proteome</keyword>
<evidence type="ECO:0000313" key="2">
    <source>
        <dbReference type="Proteomes" id="UP000299102"/>
    </source>
</evidence>
<reference evidence="1 2" key="1">
    <citation type="journal article" date="2019" name="Commun. Biol.">
        <title>The bagworm genome reveals a unique fibroin gene that provides high tensile strength.</title>
        <authorList>
            <person name="Kono N."/>
            <person name="Nakamura H."/>
            <person name="Ohtoshi R."/>
            <person name="Tomita M."/>
            <person name="Numata K."/>
            <person name="Arakawa K."/>
        </authorList>
    </citation>
    <scope>NUCLEOTIDE SEQUENCE [LARGE SCALE GENOMIC DNA]</scope>
</reference>